<reference evidence="7 8" key="1">
    <citation type="journal article" date="2024" name="Nat. Commun.">
        <title>Phylogenomics reveals the evolutionary origins of lichenization in chlorophyte algae.</title>
        <authorList>
            <person name="Puginier C."/>
            <person name="Libourel C."/>
            <person name="Otte J."/>
            <person name="Skaloud P."/>
            <person name="Haon M."/>
            <person name="Grisel S."/>
            <person name="Petersen M."/>
            <person name="Berrin J.G."/>
            <person name="Delaux P.M."/>
            <person name="Dal Grande F."/>
            <person name="Keller J."/>
        </authorList>
    </citation>
    <scope>NUCLEOTIDE SEQUENCE [LARGE SCALE GENOMIC DNA]</scope>
    <source>
        <strain evidence="7 8">SAG 2043</strain>
    </source>
</reference>
<dbReference type="InterPro" id="IPR003406">
    <property type="entry name" value="Glyco_trans_14"/>
</dbReference>
<keyword evidence="5" id="KW-0325">Glycoprotein</keyword>
<evidence type="ECO:0000256" key="2">
    <source>
        <dbReference type="ARBA" id="ARBA00022676"/>
    </source>
</evidence>
<dbReference type="GO" id="GO:0016020">
    <property type="term" value="C:membrane"/>
    <property type="evidence" value="ECO:0007669"/>
    <property type="project" value="UniProtKB-SubCell"/>
</dbReference>
<comment type="caution">
    <text evidence="7">The sequence shown here is derived from an EMBL/GenBank/DDBJ whole genome shotgun (WGS) entry which is preliminary data.</text>
</comment>
<feature type="transmembrane region" description="Helical" evidence="6">
    <location>
        <begin position="62"/>
        <end position="85"/>
    </location>
</feature>
<proteinExistence type="predicted"/>
<dbReference type="PANTHER" id="PTHR31042">
    <property type="entry name" value="CORE-2/I-BRANCHING BETA-1,6-N-ACETYLGLUCOSAMINYLTRANSFERASE FAMILY PROTEIN-RELATED"/>
    <property type="match status" value="1"/>
</dbReference>
<gene>
    <name evidence="7" type="ORF">WJX72_003085</name>
</gene>
<evidence type="ECO:0000256" key="5">
    <source>
        <dbReference type="ARBA" id="ARBA00023180"/>
    </source>
</evidence>
<protein>
    <submittedName>
        <fullName evidence="7">Uncharacterized protein</fullName>
    </submittedName>
</protein>
<dbReference type="AlphaFoldDB" id="A0AAW1Q3M7"/>
<comment type="subcellular location">
    <subcellularLocation>
        <location evidence="1">Membrane</location>
        <topology evidence="1">Single-pass type II membrane protein</topology>
    </subcellularLocation>
</comment>
<keyword evidence="2" id="KW-0328">Glycosyltransferase</keyword>
<keyword evidence="4 6" id="KW-0472">Membrane</keyword>
<evidence type="ECO:0000256" key="4">
    <source>
        <dbReference type="ARBA" id="ARBA00023136"/>
    </source>
</evidence>
<evidence type="ECO:0000313" key="8">
    <source>
        <dbReference type="Proteomes" id="UP001489004"/>
    </source>
</evidence>
<accession>A0AAW1Q3M7</accession>
<name>A0AAW1Q3M7_9CHLO</name>
<dbReference type="InterPro" id="IPR044174">
    <property type="entry name" value="BC10-like"/>
</dbReference>
<dbReference type="EMBL" id="JALJOR010000006">
    <property type="protein sequence ID" value="KAK9815401.1"/>
    <property type="molecule type" value="Genomic_DNA"/>
</dbReference>
<dbReference type="Proteomes" id="UP001489004">
    <property type="component" value="Unassembled WGS sequence"/>
</dbReference>
<sequence length="446" mass="49825">MNRTLEAWATQAVSKPVCLEQDALYLTPFGADHGKGCVSAGEAEDFRGWPLARLMRRGQGGALAATSIGLLVVVSVVCFGVYFGLVQGFTLHQGSFVSSFKNITLSSSNLTSTPSLADRLAARLRIRQQQPQQGQHAGAGSKHSSPARLFPKVALLFLTRGDMPYEAVWRSFLEGVPGPAGSNNQSLPPWESHFAVHVHPAMDYTYPKGSLFEGRETPERAQVAWGQFSVMQAELNLFAAALADPQAQRFVLLSESCIPLYPALLVYIQLMSETKSRLNACTKPDDPNDANSRNEFRWHTDMKTDFLDISHWRKSSQWVGLIRKHAEVVHNDERVREKFKSECWVDQENMDKGQPLRRFCVSDEHYIPTLIASLNLENETDCTGGVTNAWWDGPYFHPRTWEPQDVSLALVNKLRNYDNAQCKIGQALEEQHAEPANQGGDYCQTQ</sequence>
<keyword evidence="6" id="KW-1133">Transmembrane helix</keyword>
<evidence type="ECO:0000256" key="1">
    <source>
        <dbReference type="ARBA" id="ARBA00004606"/>
    </source>
</evidence>
<dbReference type="Pfam" id="PF02485">
    <property type="entry name" value="Branch"/>
    <property type="match status" value="1"/>
</dbReference>
<evidence type="ECO:0000256" key="6">
    <source>
        <dbReference type="SAM" id="Phobius"/>
    </source>
</evidence>
<dbReference type="GO" id="GO:0016757">
    <property type="term" value="F:glycosyltransferase activity"/>
    <property type="evidence" value="ECO:0007669"/>
    <property type="project" value="UniProtKB-KW"/>
</dbReference>
<keyword evidence="6" id="KW-0812">Transmembrane</keyword>
<keyword evidence="3" id="KW-0808">Transferase</keyword>
<dbReference type="PANTHER" id="PTHR31042:SF8">
    <property type="entry name" value="CORE-2_I-BRANCHING BETA-1,6-N-ACETYLGLUCOSAMINYLTRANSFERASE FAMILY PROTEIN"/>
    <property type="match status" value="1"/>
</dbReference>
<keyword evidence="8" id="KW-1185">Reference proteome</keyword>
<evidence type="ECO:0000256" key="3">
    <source>
        <dbReference type="ARBA" id="ARBA00022679"/>
    </source>
</evidence>
<evidence type="ECO:0000313" key="7">
    <source>
        <dbReference type="EMBL" id="KAK9815401.1"/>
    </source>
</evidence>
<organism evidence="7 8">
    <name type="scientific">[Myrmecia] bisecta</name>
    <dbReference type="NCBI Taxonomy" id="41462"/>
    <lineage>
        <taxon>Eukaryota</taxon>
        <taxon>Viridiplantae</taxon>
        <taxon>Chlorophyta</taxon>
        <taxon>core chlorophytes</taxon>
        <taxon>Trebouxiophyceae</taxon>
        <taxon>Trebouxiales</taxon>
        <taxon>Trebouxiaceae</taxon>
        <taxon>Myrmecia</taxon>
    </lineage>
</organism>